<dbReference type="InterPro" id="IPR035474">
    <property type="entry name" value="SIS_Kpsf"/>
</dbReference>
<dbReference type="PROSITE" id="PS51464">
    <property type="entry name" value="SIS"/>
    <property type="match status" value="1"/>
</dbReference>
<dbReference type="InterPro" id="IPR050986">
    <property type="entry name" value="GutQ/KpsF_isomerases"/>
</dbReference>
<dbReference type="InterPro" id="IPR004800">
    <property type="entry name" value="KdsD/KpsF-type"/>
</dbReference>
<dbReference type="RefSeq" id="WP_223926209.1">
    <property type="nucleotide sequence ID" value="NZ_BPTU01000001.1"/>
</dbReference>
<evidence type="ECO:0000256" key="4">
    <source>
        <dbReference type="PIRNR" id="PIRNR004692"/>
    </source>
</evidence>
<reference evidence="9" key="1">
    <citation type="journal article" date="2022" name="Int. J. Syst. Evol. Microbiol.">
        <title>Prevotella lacticifex sp. nov., isolated from the rumen of cows.</title>
        <authorList>
            <person name="Shinkai T."/>
            <person name="Ikeyama N."/>
            <person name="Kumagai M."/>
            <person name="Ohmori H."/>
            <person name="Sakamoto M."/>
            <person name="Ohkuma M."/>
            <person name="Mitsumori M."/>
        </authorList>
    </citation>
    <scope>NUCLEOTIDE SEQUENCE</scope>
    <source>
        <strain evidence="9">R5076</strain>
    </source>
</reference>
<dbReference type="EMBL" id="BPUB01000001">
    <property type="protein sequence ID" value="GJG58550.1"/>
    <property type="molecule type" value="Genomic_DNA"/>
</dbReference>
<accession>A0A9R1C9R2</accession>
<keyword evidence="2" id="KW-0677">Repeat</keyword>
<proteinExistence type="inferred from homology"/>
<feature type="domain" description="SIS" evidence="8">
    <location>
        <begin position="44"/>
        <end position="187"/>
    </location>
</feature>
<dbReference type="GO" id="GO:0005975">
    <property type="term" value="P:carbohydrate metabolic process"/>
    <property type="evidence" value="ECO:0007669"/>
    <property type="project" value="InterPro"/>
</dbReference>
<evidence type="ECO:0000256" key="5">
    <source>
        <dbReference type="PIRSR" id="PIRSR004692-3"/>
    </source>
</evidence>
<dbReference type="CDD" id="cd05014">
    <property type="entry name" value="SIS_Kpsf"/>
    <property type="match status" value="1"/>
</dbReference>
<gene>
    <name evidence="9" type="primary">kpsF</name>
    <name evidence="9" type="ORF">PRLR5076_14010</name>
</gene>
<keyword evidence="9" id="KW-0413">Isomerase</keyword>
<evidence type="ECO:0000259" key="8">
    <source>
        <dbReference type="PROSITE" id="PS51464"/>
    </source>
</evidence>
<dbReference type="InterPro" id="IPR001347">
    <property type="entry name" value="SIS_dom"/>
</dbReference>
<feature type="domain" description="CBS" evidence="7">
    <location>
        <begin position="280"/>
        <end position="333"/>
    </location>
</feature>
<dbReference type="PANTHER" id="PTHR42745:SF1">
    <property type="entry name" value="ARABINOSE 5-PHOSPHATE ISOMERASE KDSD"/>
    <property type="match status" value="1"/>
</dbReference>
<feature type="domain" description="CBS" evidence="7">
    <location>
        <begin position="213"/>
        <end position="270"/>
    </location>
</feature>
<dbReference type="GeneID" id="72467414"/>
<evidence type="ECO:0000313" key="9">
    <source>
        <dbReference type="EMBL" id="GJG58550.1"/>
    </source>
</evidence>
<evidence type="ECO:0000313" key="10">
    <source>
        <dbReference type="Proteomes" id="UP000825483"/>
    </source>
</evidence>
<dbReference type="Gene3D" id="3.10.580.10">
    <property type="entry name" value="CBS-domain"/>
    <property type="match status" value="1"/>
</dbReference>
<dbReference type="Gene3D" id="3.40.50.10490">
    <property type="entry name" value="Glucose-6-phosphate isomerase like protein, domain 1"/>
    <property type="match status" value="1"/>
</dbReference>
<dbReference type="FunFam" id="3.40.50.10490:FF:000011">
    <property type="entry name" value="Arabinose 5-phosphate isomerase"/>
    <property type="match status" value="1"/>
</dbReference>
<keyword evidence="10" id="KW-1185">Reference proteome</keyword>
<organism evidence="9 10">
    <name type="scientific">Prevotella lacticifex</name>
    <dbReference type="NCBI Taxonomy" id="2854755"/>
    <lineage>
        <taxon>Bacteria</taxon>
        <taxon>Pseudomonadati</taxon>
        <taxon>Bacteroidota</taxon>
        <taxon>Bacteroidia</taxon>
        <taxon>Bacteroidales</taxon>
        <taxon>Prevotellaceae</taxon>
        <taxon>Prevotella</taxon>
    </lineage>
</organism>
<evidence type="ECO:0000256" key="2">
    <source>
        <dbReference type="ARBA" id="ARBA00022737"/>
    </source>
</evidence>
<dbReference type="Pfam" id="PF00571">
    <property type="entry name" value="CBS"/>
    <property type="match status" value="2"/>
</dbReference>
<dbReference type="AlphaFoldDB" id="A0A9R1C9R2"/>
<dbReference type="PIRSF" id="PIRSF004692">
    <property type="entry name" value="KdsD_KpsF"/>
    <property type="match status" value="1"/>
</dbReference>
<dbReference type="GO" id="GO:1901135">
    <property type="term" value="P:carbohydrate derivative metabolic process"/>
    <property type="evidence" value="ECO:0007669"/>
    <property type="project" value="InterPro"/>
</dbReference>
<comment type="similarity">
    <text evidence="1 4">Belongs to the SIS family. GutQ/KpsF subfamily.</text>
</comment>
<evidence type="ECO:0000259" key="7">
    <source>
        <dbReference type="PROSITE" id="PS51371"/>
    </source>
</evidence>
<dbReference type="GO" id="GO:0097367">
    <property type="term" value="F:carbohydrate derivative binding"/>
    <property type="evidence" value="ECO:0007669"/>
    <property type="project" value="InterPro"/>
</dbReference>
<evidence type="ECO:0000256" key="1">
    <source>
        <dbReference type="ARBA" id="ARBA00008165"/>
    </source>
</evidence>
<feature type="site" description="Catalytically relevant" evidence="5">
    <location>
        <position position="62"/>
    </location>
</feature>
<dbReference type="NCBIfam" id="TIGR00393">
    <property type="entry name" value="kpsF"/>
    <property type="match status" value="1"/>
</dbReference>
<dbReference type="Proteomes" id="UP000825483">
    <property type="component" value="Unassembled WGS sequence"/>
</dbReference>
<protein>
    <submittedName>
        <fullName evidence="9">Arabinose-5-phosphate isomerase</fullName>
    </submittedName>
</protein>
<dbReference type="Pfam" id="PF01380">
    <property type="entry name" value="SIS"/>
    <property type="match status" value="1"/>
</dbReference>
<dbReference type="InterPro" id="IPR000644">
    <property type="entry name" value="CBS_dom"/>
</dbReference>
<evidence type="ECO:0000256" key="6">
    <source>
        <dbReference type="PROSITE-ProRule" id="PRU00703"/>
    </source>
</evidence>
<name>A0A9R1C9R2_9BACT</name>
<evidence type="ECO:0000256" key="3">
    <source>
        <dbReference type="ARBA" id="ARBA00023122"/>
    </source>
</evidence>
<feature type="site" description="Catalytically relevant" evidence="5">
    <location>
        <position position="114"/>
    </location>
</feature>
<dbReference type="GO" id="GO:0019146">
    <property type="term" value="F:arabinose-5-phosphate isomerase activity"/>
    <property type="evidence" value="ECO:0007669"/>
    <property type="project" value="UniProtKB-ARBA"/>
</dbReference>
<comment type="caution">
    <text evidence="9">The sequence shown here is derived from an EMBL/GenBank/DDBJ whole genome shotgun (WGS) entry which is preliminary data.</text>
</comment>
<keyword evidence="3 6" id="KW-0129">CBS domain</keyword>
<feature type="site" description="Catalytically relevant" evidence="5">
    <location>
        <position position="196"/>
    </location>
</feature>
<dbReference type="SUPFAM" id="SSF53697">
    <property type="entry name" value="SIS domain"/>
    <property type="match status" value="1"/>
</dbReference>
<sequence length="333" mass="36409">MIKDIATAEERLKNVRQYAIQCIKDEAQAALELIPQLDDNFDKAVRMMYTCKGKIIVTGVGKSGNIGAKIAATLASTGTPAFFINPLDVYHGDLGVMTADDVVLALSNSGQTDELLRFIPMVLHMNIPIIGMTGNPNSLLAKYSTAHITVSVEKEACPLNLAPTSSTTAALVMGDALAIALMEVRDFKPRDFAQFHPGGELGRRLLTTAQDVMRSEDLPVIPEQMSLGEAIIHVSKGKLGMGVSVDADNKVIGLITDGDIRRAMERWQAEFFDHTVSDIMTRTPKMVSPKTKITEIQRVMHRNKIHSVLVTDKDHHLLGIVDSYAASLMEDKK</sequence>
<dbReference type="InterPro" id="IPR046342">
    <property type="entry name" value="CBS_dom_sf"/>
</dbReference>
<dbReference type="SMART" id="SM00116">
    <property type="entry name" value="CBS"/>
    <property type="match status" value="2"/>
</dbReference>
<dbReference type="PROSITE" id="PS51371">
    <property type="entry name" value="CBS"/>
    <property type="match status" value="2"/>
</dbReference>
<dbReference type="CDD" id="cd04604">
    <property type="entry name" value="CBS_pair_SIS_assoc"/>
    <property type="match status" value="1"/>
</dbReference>
<dbReference type="InterPro" id="IPR046348">
    <property type="entry name" value="SIS_dom_sf"/>
</dbReference>
<feature type="site" description="Catalytically relevant" evidence="5">
    <location>
        <position position="155"/>
    </location>
</feature>
<dbReference type="PANTHER" id="PTHR42745">
    <property type="match status" value="1"/>
</dbReference>